<sequence length="141" mass="16395">MTSTSYSDIFGLFLDKVNDYYIKNQLENNPVFADEILLGYLRSAIPKFTYSTKNLSNREDALFQFNICLSDMEKEILATLMIAEHLSPKIISEDYVYNKIGSKDYNQHSPANQLKQLLELRKGIIDEANLLMIEYYYRQGV</sequence>
<gene>
    <name evidence="1" type="ORF">FJQ98_16685</name>
</gene>
<dbReference type="Proteomes" id="UP000596049">
    <property type="component" value="Chromosome"/>
</dbReference>
<dbReference type="RefSeq" id="WP_053595658.1">
    <property type="nucleotide sequence ID" value="NZ_CP067341.1"/>
</dbReference>
<accession>A0ABX7AN01</accession>
<proteinExistence type="predicted"/>
<reference evidence="1 2" key="1">
    <citation type="submission" date="2020-01" db="EMBL/GenBank/DDBJ databases">
        <authorList>
            <person name="Liu G."/>
            <person name="Liu B."/>
        </authorList>
    </citation>
    <scope>NUCLEOTIDE SEQUENCE [LARGE SCALE GENOMIC DNA]</scope>
    <source>
        <strain evidence="1 2">FJAT-51161</strain>
    </source>
</reference>
<name>A0ABX7AN01_9BACI</name>
<keyword evidence="2" id="KW-1185">Reference proteome</keyword>
<protein>
    <submittedName>
        <fullName evidence="1">Uncharacterized protein</fullName>
    </submittedName>
</protein>
<evidence type="ECO:0000313" key="2">
    <source>
        <dbReference type="Proteomes" id="UP000596049"/>
    </source>
</evidence>
<evidence type="ECO:0000313" key="1">
    <source>
        <dbReference type="EMBL" id="QQP10882.1"/>
    </source>
</evidence>
<organism evidence="1 2">
    <name type="scientific">Lysinibacillus agricola</name>
    <dbReference type="NCBI Taxonomy" id="2590012"/>
    <lineage>
        <taxon>Bacteria</taxon>
        <taxon>Bacillati</taxon>
        <taxon>Bacillota</taxon>
        <taxon>Bacilli</taxon>
        <taxon>Bacillales</taxon>
        <taxon>Bacillaceae</taxon>
        <taxon>Lysinibacillus</taxon>
    </lineage>
</organism>
<dbReference type="EMBL" id="CP067341">
    <property type="protein sequence ID" value="QQP10882.1"/>
    <property type="molecule type" value="Genomic_DNA"/>
</dbReference>